<evidence type="ECO:0000313" key="2">
    <source>
        <dbReference type="EMBL" id="KAF5872984.1"/>
    </source>
</evidence>
<dbReference type="OrthoDB" id="4932428at2759"/>
<feature type="compositionally biased region" description="Low complexity" evidence="1">
    <location>
        <begin position="1"/>
        <end position="23"/>
    </location>
</feature>
<gene>
    <name evidence="2" type="ORF">Bfra_008261</name>
</gene>
<organism evidence="2 3">
    <name type="scientific">Botrytis fragariae</name>
    <dbReference type="NCBI Taxonomy" id="1964551"/>
    <lineage>
        <taxon>Eukaryota</taxon>
        <taxon>Fungi</taxon>
        <taxon>Dikarya</taxon>
        <taxon>Ascomycota</taxon>
        <taxon>Pezizomycotina</taxon>
        <taxon>Leotiomycetes</taxon>
        <taxon>Helotiales</taxon>
        <taxon>Sclerotiniaceae</taxon>
        <taxon>Botrytis</taxon>
    </lineage>
</organism>
<feature type="region of interest" description="Disordered" evidence="1">
    <location>
        <begin position="1"/>
        <end position="25"/>
    </location>
</feature>
<dbReference type="AlphaFoldDB" id="A0A8H6EI04"/>
<dbReference type="Proteomes" id="UP000531561">
    <property type="component" value="Unassembled WGS sequence"/>
</dbReference>
<dbReference type="GeneID" id="59262316"/>
<protein>
    <submittedName>
        <fullName evidence="2">Uncharacterized protein</fullName>
    </submittedName>
</protein>
<proteinExistence type="predicted"/>
<dbReference type="RefSeq" id="XP_037191930.1">
    <property type="nucleotide sequence ID" value="XM_037338624.1"/>
</dbReference>
<reference evidence="2 3" key="1">
    <citation type="journal article" date="2020" name="Phytopathology">
        <title>A high-quality genome resource of Botrytis fragariae, a new and rapidly spreading fungal pathogen causing strawberry gray mold in the U.S.A.</title>
        <authorList>
            <person name="Wu Y."/>
            <person name="Saski C.A."/>
            <person name="Schnabel G."/>
            <person name="Xiao S."/>
            <person name="Hu M."/>
        </authorList>
    </citation>
    <scope>NUCLEOTIDE SEQUENCE [LARGE SCALE GENOMIC DNA]</scope>
    <source>
        <strain evidence="2 3">BVB16</strain>
    </source>
</reference>
<name>A0A8H6EI04_9HELO</name>
<accession>A0A8H6EI04</accession>
<keyword evidence="3" id="KW-1185">Reference proteome</keyword>
<dbReference type="EMBL" id="JABFCT010000009">
    <property type="protein sequence ID" value="KAF5872984.1"/>
    <property type="molecule type" value="Genomic_DNA"/>
</dbReference>
<sequence>MSSRNSRRSQVGQSSSSRSSRPSVAQESTLQLIESLNTHRVNTLTELCRIERIAAASNQEELLLIRDPLTAAWTYYVTSHNLLNELRNLTPNYTFSNDLLDDAKWRVSSDLNNDRSWNYAWLILIKIHDDGMIQTHAESEAAKPEMWGGRYPEAEEATQLAAYFAYEWQEALDQMLRHWETPPTNSGYL</sequence>
<evidence type="ECO:0000313" key="3">
    <source>
        <dbReference type="Proteomes" id="UP000531561"/>
    </source>
</evidence>
<comment type="caution">
    <text evidence="2">The sequence shown here is derived from an EMBL/GenBank/DDBJ whole genome shotgun (WGS) entry which is preliminary data.</text>
</comment>
<evidence type="ECO:0000256" key="1">
    <source>
        <dbReference type="SAM" id="MobiDB-lite"/>
    </source>
</evidence>